<name>A0AA48HF49_9ALTE</name>
<accession>A0AA48HF49</accession>
<organism evidence="2 3">
    <name type="scientific">Planctobacterium marinum</name>
    <dbReference type="NCBI Taxonomy" id="1631968"/>
    <lineage>
        <taxon>Bacteria</taxon>
        <taxon>Pseudomonadati</taxon>
        <taxon>Pseudomonadota</taxon>
        <taxon>Gammaproteobacteria</taxon>
        <taxon>Alteromonadales</taxon>
        <taxon>Alteromonadaceae</taxon>
        <taxon>Planctobacterium</taxon>
    </lineage>
</organism>
<protein>
    <submittedName>
        <fullName evidence="2">Uncharacterized protein</fullName>
    </submittedName>
</protein>
<dbReference type="EMBL" id="AP027272">
    <property type="protein sequence ID" value="BDX05226.1"/>
    <property type="molecule type" value="Genomic_DNA"/>
</dbReference>
<keyword evidence="3" id="KW-1185">Reference proteome</keyword>
<dbReference type="Proteomes" id="UP001333710">
    <property type="component" value="Chromosome"/>
</dbReference>
<evidence type="ECO:0000313" key="2">
    <source>
        <dbReference type="EMBL" id="BDX05226.1"/>
    </source>
</evidence>
<evidence type="ECO:0000256" key="1">
    <source>
        <dbReference type="SAM" id="Coils"/>
    </source>
</evidence>
<sequence>MSKGQQGDASHTRQLKDILKRIYSASPVRDSLFEIAADFYAEAPEHEKRLAFAQSQIDDVDDAIDMTSDEEKLKKLNLKKDTLEIAHKDIEREQDEKRYERLDKVLKLAKDLMSALQGKNDEEFNSNVARALGTLQLLSPTEGNDVARQNQKTKHLYKAILAVKLVHHLVQKEKINDKYISSKYQENVDFMMDKEDKEIEQSPYRNDVEIPLIIACLCQDIGQVHPDADLILRGEDGDQDEFRMLEKEDRNNLLKINYTQSLKFVTQGLGMQKYTGNSKEERDVFLDTEKKKLLFIRNLLKSAINPGDGIGNLLKVPQVYCSVVMSTKANYTYESLPRVNAVMERGAEVGAYNKEVSDSLIEILGIFPQGFGVVYIPKDSDGFDLDRYEYAVVNSLYPKQLDVPICRVATRGLQFNAFAINHVISKANNLFYPATRKKLEKVSKTKLIEILKELKSDFKEGDDADLVPRCWHPQDFFSFTRTQNLWNKVNTFKN</sequence>
<dbReference type="RefSeq" id="WP_338291191.1">
    <property type="nucleotide sequence ID" value="NZ_AP027272.1"/>
</dbReference>
<feature type="coiled-coil region" evidence="1">
    <location>
        <begin position="66"/>
        <end position="96"/>
    </location>
</feature>
<reference evidence="2" key="1">
    <citation type="submission" date="2023-01" db="EMBL/GenBank/DDBJ databases">
        <title>Complete genome sequence of Planctobacterium marinum strain Dej080120_11.</title>
        <authorList>
            <person name="Ueki S."/>
            <person name="Maruyama F."/>
        </authorList>
    </citation>
    <scope>NUCLEOTIDE SEQUENCE</scope>
    <source>
        <strain evidence="2">Dej080120_11</strain>
    </source>
</reference>
<keyword evidence="1" id="KW-0175">Coiled coil</keyword>
<dbReference type="KEGG" id="pmaw:MACH26_07470"/>
<gene>
    <name evidence="2" type="ORF">MACH26_07470</name>
</gene>
<evidence type="ECO:0000313" key="3">
    <source>
        <dbReference type="Proteomes" id="UP001333710"/>
    </source>
</evidence>
<dbReference type="AlphaFoldDB" id="A0AA48HF49"/>
<proteinExistence type="predicted"/>